<organism evidence="2 3">
    <name type="scientific">Bombella pluederhausensis</name>
    <dbReference type="NCBI Taxonomy" id="2967336"/>
    <lineage>
        <taxon>Bacteria</taxon>
        <taxon>Pseudomonadati</taxon>
        <taxon>Pseudomonadota</taxon>
        <taxon>Alphaproteobacteria</taxon>
        <taxon>Acetobacterales</taxon>
        <taxon>Acetobacteraceae</taxon>
        <taxon>Bombella</taxon>
    </lineage>
</organism>
<feature type="region of interest" description="Disordered" evidence="1">
    <location>
        <begin position="149"/>
        <end position="177"/>
    </location>
</feature>
<keyword evidence="3" id="KW-1185">Reference proteome</keyword>
<dbReference type="EMBL" id="JANIDY010000003">
    <property type="protein sequence ID" value="MCX5618474.1"/>
    <property type="molecule type" value="Genomic_DNA"/>
</dbReference>
<feature type="compositionally biased region" description="Basic residues" evidence="1">
    <location>
        <begin position="99"/>
        <end position="108"/>
    </location>
</feature>
<gene>
    <name evidence="2" type="ORF">NQF86_07320</name>
</gene>
<protein>
    <submittedName>
        <fullName evidence="2">DUF2946 domain-containing protein</fullName>
    </submittedName>
</protein>
<evidence type="ECO:0000313" key="3">
    <source>
        <dbReference type="Proteomes" id="UP001165576"/>
    </source>
</evidence>
<proteinExistence type="predicted"/>
<evidence type="ECO:0000256" key="1">
    <source>
        <dbReference type="SAM" id="MobiDB-lite"/>
    </source>
</evidence>
<evidence type="ECO:0000313" key="2">
    <source>
        <dbReference type="EMBL" id="MCX5618474.1"/>
    </source>
</evidence>
<dbReference type="RefSeq" id="WP_266116976.1">
    <property type="nucleotide sequence ID" value="NZ_JANIDY010000003.1"/>
</dbReference>
<sequence length="177" mass="19124">MRAAPAHSLLTFPALLRWHPLRCLMVLVMLLGFGAQTLLTASSLPDESPRAAILRLTGIDIAPQPDPDPAPAMTDMDHATMTPGAPHQHCLPKASPHQMKSHHHSGGHHHHGLDCPLCPLLDHILLALTVLTVLLSCIKLARQVWQAVPPAQAPPEPTRQRPPSRGPPSILLNHAPI</sequence>
<accession>A0ABT3WHC0</accession>
<comment type="caution">
    <text evidence="2">The sequence shown here is derived from an EMBL/GenBank/DDBJ whole genome shotgun (WGS) entry which is preliminary data.</text>
</comment>
<reference evidence="2" key="1">
    <citation type="submission" date="2022-07" db="EMBL/GenBank/DDBJ databases">
        <title>Bombella genomes.</title>
        <authorList>
            <person name="Harer L."/>
            <person name="Styblova S."/>
            <person name="Ehrmann M."/>
        </authorList>
    </citation>
    <scope>NUCLEOTIDE SEQUENCE</scope>
    <source>
        <strain evidence="2">TMW 2.2543</strain>
    </source>
</reference>
<feature type="region of interest" description="Disordered" evidence="1">
    <location>
        <begin position="60"/>
        <end position="108"/>
    </location>
</feature>
<name>A0ABT3WHC0_9PROT</name>
<dbReference type="Proteomes" id="UP001165576">
    <property type="component" value="Unassembled WGS sequence"/>
</dbReference>